<keyword evidence="2" id="KW-1185">Reference proteome</keyword>
<sequence length="102" mass="11622">KETNLSAVKYIMPPQGQLGALSLPRLLEKSPFLHRCRSLNSIELKSFTDDVIQWAVDERRQHDADIAAGRTPQRPLVPLRRAKINNERPTDGRLINDIGYSF</sequence>
<comment type="caution">
    <text evidence="1">The sequence shown here is derived from an EMBL/GenBank/DDBJ whole genome shotgun (WGS) entry which is preliminary data.</text>
</comment>
<dbReference type="Proteomes" id="UP000723463">
    <property type="component" value="Unassembled WGS sequence"/>
</dbReference>
<proteinExistence type="predicted"/>
<protein>
    <submittedName>
        <fullName evidence="1">Uncharacterized protein</fullName>
    </submittedName>
</protein>
<organism evidence="1 2">
    <name type="scientific">Mortierella hygrophila</name>
    <dbReference type="NCBI Taxonomy" id="979708"/>
    <lineage>
        <taxon>Eukaryota</taxon>
        <taxon>Fungi</taxon>
        <taxon>Fungi incertae sedis</taxon>
        <taxon>Mucoromycota</taxon>
        <taxon>Mortierellomycotina</taxon>
        <taxon>Mortierellomycetes</taxon>
        <taxon>Mortierellales</taxon>
        <taxon>Mortierellaceae</taxon>
        <taxon>Mortierella</taxon>
    </lineage>
</organism>
<gene>
    <name evidence="1" type="ORF">EC957_002695</name>
</gene>
<evidence type="ECO:0000313" key="2">
    <source>
        <dbReference type="Proteomes" id="UP000723463"/>
    </source>
</evidence>
<dbReference type="AlphaFoldDB" id="A0A9P6JT41"/>
<feature type="non-terminal residue" evidence="1">
    <location>
        <position position="1"/>
    </location>
</feature>
<feature type="non-terminal residue" evidence="1">
    <location>
        <position position="102"/>
    </location>
</feature>
<name>A0A9P6JT41_9FUNG</name>
<accession>A0A9P6JT41</accession>
<evidence type="ECO:0000313" key="1">
    <source>
        <dbReference type="EMBL" id="KAF9531558.1"/>
    </source>
</evidence>
<reference evidence="1" key="1">
    <citation type="journal article" date="2020" name="Fungal Divers.">
        <title>Resolving the Mortierellaceae phylogeny through synthesis of multi-gene phylogenetics and phylogenomics.</title>
        <authorList>
            <person name="Vandepol N."/>
            <person name="Liber J."/>
            <person name="Desiro A."/>
            <person name="Na H."/>
            <person name="Kennedy M."/>
            <person name="Barry K."/>
            <person name="Grigoriev I.V."/>
            <person name="Miller A.N."/>
            <person name="O'Donnell K."/>
            <person name="Stajich J.E."/>
            <person name="Bonito G."/>
        </authorList>
    </citation>
    <scope>NUCLEOTIDE SEQUENCE</scope>
    <source>
        <strain evidence="1">NRRL 2591</strain>
    </source>
</reference>
<dbReference type="EMBL" id="JAAAXW010001560">
    <property type="protein sequence ID" value="KAF9531558.1"/>
    <property type="molecule type" value="Genomic_DNA"/>
</dbReference>